<proteinExistence type="inferred from homology"/>
<evidence type="ECO:0000313" key="9">
    <source>
        <dbReference type="Proteomes" id="UP000189513"/>
    </source>
</evidence>
<dbReference type="GO" id="GO:0000278">
    <property type="term" value="P:mitotic cell cycle"/>
    <property type="evidence" value="ECO:0007669"/>
    <property type="project" value="TreeGrafter"/>
</dbReference>
<keyword evidence="2 5" id="KW-0963">Cytoplasm</keyword>
<gene>
    <name evidence="8" type="ORF">BON22_5322</name>
</gene>
<evidence type="ECO:0000256" key="1">
    <source>
        <dbReference type="ARBA" id="ARBA00010337"/>
    </source>
</evidence>
<dbReference type="Gene3D" id="1.20.120.1900">
    <property type="entry name" value="Gamma-tubulin complex, C-terminal domain"/>
    <property type="match status" value="1"/>
</dbReference>
<evidence type="ECO:0000259" key="6">
    <source>
        <dbReference type="Pfam" id="PF04130"/>
    </source>
</evidence>
<dbReference type="OMA" id="LWRIKKN"/>
<name>A0A1V2L1C3_CYBFA</name>
<organism evidence="8 9">
    <name type="scientific">Cyberlindnera fabianii</name>
    <name type="common">Yeast</name>
    <name type="synonym">Hansenula fabianii</name>
    <dbReference type="NCBI Taxonomy" id="36022"/>
    <lineage>
        <taxon>Eukaryota</taxon>
        <taxon>Fungi</taxon>
        <taxon>Dikarya</taxon>
        <taxon>Ascomycota</taxon>
        <taxon>Saccharomycotina</taxon>
        <taxon>Saccharomycetes</taxon>
        <taxon>Phaffomycetales</taxon>
        <taxon>Phaffomycetaceae</taxon>
        <taxon>Cyberlindnera</taxon>
    </lineage>
</organism>
<dbReference type="GO" id="GO:0000922">
    <property type="term" value="C:spindle pole"/>
    <property type="evidence" value="ECO:0007669"/>
    <property type="project" value="InterPro"/>
</dbReference>
<dbReference type="STRING" id="36022.A0A1V2L1C3"/>
<dbReference type="Pfam" id="PF04130">
    <property type="entry name" value="GCP_C_terminal"/>
    <property type="match status" value="1"/>
</dbReference>
<dbReference type="GO" id="GO:0031122">
    <property type="term" value="P:cytoplasmic microtubule organization"/>
    <property type="evidence" value="ECO:0007669"/>
    <property type="project" value="TreeGrafter"/>
</dbReference>
<comment type="subcellular location">
    <subcellularLocation>
        <location evidence="5">Cytoplasm</location>
        <location evidence="5">Cytoskeleton</location>
        <location evidence="5">Microtubule organizing center</location>
    </subcellularLocation>
</comment>
<keyword evidence="3 5" id="KW-0493">Microtubule</keyword>
<dbReference type="GO" id="GO:0051321">
    <property type="term" value="P:meiotic cell cycle"/>
    <property type="evidence" value="ECO:0007669"/>
    <property type="project" value="TreeGrafter"/>
</dbReference>
<dbReference type="PANTHER" id="PTHR19302">
    <property type="entry name" value="GAMMA TUBULIN COMPLEX PROTEIN"/>
    <property type="match status" value="1"/>
</dbReference>
<evidence type="ECO:0000256" key="5">
    <source>
        <dbReference type="RuleBase" id="RU363050"/>
    </source>
</evidence>
<dbReference type="GO" id="GO:0005816">
    <property type="term" value="C:spindle pole body"/>
    <property type="evidence" value="ECO:0007669"/>
    <property type="project" value="UniProtKB-ARBA"/>
</dbReference>
<dbReference type="GO" id="GO:0051011">
    <property type="term" value="F:microtubule minus-end binding"/>
    <property type="evidence" value="ECO:0007669"/>
    <property type="project" value="TreeGrafter"/>
</dbReference>
<dbReference type="EMBL" id="MPUK01000016">
    <property type="protein sequence ID" value="ONH64841.1"/>
    <property type="molecule type" value="Genomic_DNA"/>
</dbReference>
<reference evidence="9" key="1">
    <citation type="journal article" date="2017" name="Genome Announc.">
        <title>Genome sequences of Cyberlindnera fabianii 65, Pichia kudriavzevii 129, and Saccharomyces cerevisiae 131 isolated from fermented masau fruits in Zimbabwe.</title>
        <authorList>
            <person name="van Rijswijck I.M.H."/>
            <person name="Derks M.F.L."/>
            <person name="Abee T."/>
            <person name="de Ridder D."/>
            <person name="Smid E.J."/>
        </authorList>
    </citation>
    <scope>NUCLEOTIDE SEQUENCE [LARGE SCALE GENOMIC DNA]</scope>
    <source>
        <strain evidence="9">65</strain>
    </source>
</reference>
<dbReference type="VEuPathDB" id="FungiDB:BON22_5322"/>
<dbReference type="InterPro" id="IPR041470">
    <property type="entry name" value="GCP_N"/>
</dbReference>
<protein>
    <recommendedName>
        <fullName evidence="5">Spindle pole body component</fullName>
    </recommendedName>
</protein>
<dbReference type="Proteomes" id="UP000189513">
    <property type="component" value="Unassembled WGS sequence"/>
</dbReference>
<keyword evidence="4 5" id="KW-0206">Cytoskeleton</keyword>
<feature type="domain" description="Gamma tubulin complex component C-terminal" evidence="6">
    <location>
        <begin position="476"/>
        <end position="837"/>
    </location>
</feature>
<evidence type="ECO:0000256" key="4">
    <source>
        <dbReference type="ARBA" id="ARBA00023212"/>
    </source>
</evidence>
<evidence type="ECO:0000256" key="3">
    <source>
        <dbReference type="ARBA" id="ARBA00022701"/>
    </source>
</evidence>
<dbReference type="GO" id="GO:0000930">
    <property type="term" value="C:gamma-tubulin complex"/>
    <property type="evidence" value="ECO:0007669"/>
    <property type="project" value="TreeGrafter"/>
</dbReference>
<dbReference type="GO" id="GO:0005874">
    <property type="term" value="C:microtubule"/>
    <property type="evidence" value="ECO:0007669"/>
    <property type="project" value="UniProtKB-KW"/>
</dbReference>
<evidence type="ECO:0000259" key="7">
    <source>
        <dbReference type="Pfam" id="PF17681"/>
    </source>
</evidence>
<evidence type="ECO:0000313" key="8">
    <source>
        <dbReference type="EMBL" id="ONH64841.1"/>
    </source>
</evidence>
<dbReference type="InterPro" id="IPR040457">
    <property type="entry name" value="GCP_C"/>
</dbReference>
<sequence length="839" mass="95096">MASNSSALDGIYLHRVVKALVPPGTSDERSDALYEELLDFSTSKHFKRYPSSDLASSLSHAQAMVDDTQFDQLQRSVEHLLKFRDPSDISRVLGYLISVIQGQRPQQLEGISQRKRTHSSYDQGDRLSVYNDNKSMSNYATTVASFENDNFDMRSVYSMTQASGPRSSTLEQLIIPYLENQVPESEIINYICYTLAGTTSAVLPLKEGEVVIPESISNGLSGMLHLILEVGLIYQRLTNLVDHFKSSRNTSQTKVAFVSFISGELDQYVQLVNSLSMQSDMTLKSIYCAIYDWLVKLRFLHSAWNSTHALPSYQLLSSLHAFTLHGDPLLQECAQSIFEYVLEPFFSSLTSWIVNGELGEAADELFITYAPTSDAHNTVGSATFLPERVPVFVPVNLAQQIFVIGVTNSFLKMDCKETEWVNQFSQKSDFLLQQLKKREKFSLGDSSFHKVIHSLYDEILNFFTHTIYSKYHMDEVLRALCDYLLMAKGDFIESIIARGASLLSEPSSSLTGHQLTGLLQDSVLRTTSRYDLMKKSGDVEGSVILNKLDARLLAVGHGNIGWDVFTLDYRVDGPFLYLLNNSNNDHKREYLRVFNHLWKIKRLGYMFAEGWKQGRTSRNLRNKRMRRVMLIHNFIDGLLKTIENYLLLEIIDVSRTSLFSKLNKTSEIEAIAVSSTSSSLKVASAALKPSTEFLKRVNRTDDGFQKFEHQFKELPINEIQEIHEKFLNSITHHRLLDGSGTTAKSNLSGKSYIGQMNTLIDIAFKFVLSETEFHQLSLELTTIGSDQFIKETTESRFKTIYNNLMSLFGDFNTSLKTFVGDLSYDDDTKLRQLGLSLKQ</sequence>
<evidence type="ECO:0000256" key="2">
    <source>
        <dbReference type="ARBA" id="ARBA00022490"/>
    </source>
</evidence>
<dbReference type="Pfam" id="PF17681">
    <property type="entry name" value="GCP_N_terminal"/>
    <property type="match status" value="1"/>
</dbReference>
<keyword evidence="9" id="KW-1185">Reference proteome</keyword>
<dbReference type="GO" id="GO:0051225">
    <property type="term" value="P:spindle assembly"/>
    <property type="evidence" value="ECO:0007669"/>
    <property type="project" value="TreeGrafter"/>
</dbReference>
<dbReference type="InterPro" id="IPR042241">
    <property type="entry name" value="GCP_C_sf"/>
</dbReference>
<dbReference type="InterPro" id="IPR007259">
    <property type="entry name" value="GCP"/>
</dbReference>
<dbReference type="PANTHER" id="PTHR19302:SF33">
    <property type="entry name" value="GAMMA-TUBULIN COMPLEX COMPONENT 5"/>
    <property type="match status" value="1"/>
</dbReference>
<feature type="domain" description="Gamma tubulin complex component protein N-terminal" evidence="7">
    <location>
        <begin position="190"/>
        <end position="462"/>
    </location>
</feature>
<comment type="caution">
    <text evidence="8">The sequence shown here is derived from an EMBL/GenBank/DDBJ whole genome shotgun (WGS) entry which is preliminary data.</text>
</comment>
<accession>A0A1V2L1C3</accession>
<dbReference type="GO" id="GO:0043015">
    <property type="term" value="F:gamma-tubulin binding"/>
    <property type="evidence" value="ECO:0007669"/>
    <property type="project" value="InterPro"/>
</dbReference>
<dbReference type="GO" id="GO:0007020">
    <property type="term" value="P:microtubule nucleation"/>
    <property type="evidence" value="ECO:0007669"/>
    <property type="project" value="InterPro"/>
</dbReference>
<dbReference type="AlphaFoldDB" id="A0A1V2L1C3"/>
<comment type="similarity">
    <text evidence="1 5">Belongs to the TUBGCP family.</text>
</comment>